<keyword evidence="4" id="KW-1185">Reference proteome</keyword>
<dbReference type="InterPro" id="IPR013429">
    <property type="entry name" value="Regulatory_FmdB_Zinc_ribbon"/>
</dbReference>
<dbReference type="OrthoDB" id="9813321at2"/>
<protein>
    <submittedName>
        <fullName evidence="3">FmdB family transcriptional regulator</fullName>
    </submittedName>
</protein>
<reference evidence="3 4" key="1">
    <citation type="submission" date="2019-07" db="EMBL/GenBank/DDBJ databases">
        <title>Deinococcus detaillus sp. nov., isolated from humus soil in Antarctica.</title>
        <authorList>
            <person name="Zhang K."/>
        </authorList>
    </citation>
    <scope>NUCLEOTIDE SEQUENCE [LARGE SCALE GENOMIC DNA]</scope>
    <source>
        <strain evidence="3 4">H1</strain>
    </source>
</reference>
<evidence type="ECO:0000313" key="3">
    <source>
        <dbReference type="EMBL" id="TSA87170.1"/>
    </source>
</evidence>
<feature type="compositionally biased region" description="Low complexity" evidence="1">
    <location>
        <begin position="83"/>
        <end position="102"/>
    </location>
</feature>
<evidence type="ECO:0000313" key="4">
    <source>
        <dbReference type="Proteomes" id="UP000316092"/>
    </source>
</evidence>
<dbReference type="RefSeq" id="WP_143719721.1">
    <property type="nucleotide sequence ID" value="NZ_VKDB01000003.1"/>
</dbReference>
<feature type="region of interest" description="Disordered" evidence="1">
    <location>
        <begin position="51"/>
        <end position="132"/>
    </location>
</feature>
<evidence type="ECO:0000259" key="2">
    <source>
        <dbReference type="SMART" id="SM00834"/>
    </source>
</evidence>
<dbReference type="NCBIfam" id="TIGR02605">
    <property type="entry name" value="CxxC_CxxC_SSSS"/>
    <property type="match status" value="1"/>
</dbReference>
<organism evidence="3 4">
    <name type="scientific">Deinococcus detaillensis</name>
    <dbReference type="NCBI Taxonomy" id="2592048"/>
    <lineage>
        <taxon>Bacteria</taxon>
        <taxon>Thermotogati</taxon>
        <taxon>Deinococcota</taxon>
        <taxon>Deinococci</taxon>
        <taxon>Deinococcales</taxon>
        <taxon>Deinococcaceae</taxon>
        <taxon>Deinococcus</taxon>
    </lineage>
</organism>
<name>A0A553V3U8_9DEIO</name>
<dbReference type="Proteomes" id="UP000316092">
    <property type="component" value="Unassembled WGS sequence"/>
</dbReference>
<feature type="compositionally biased region" description="Low complexity" evidence="1">
    <location>
        <begin position="110"/>
        <end position="132"/>
    </location>
</feature>
<feature type="domain" description="Putative regulatory protein FmdB zinc ribbon" evidence="2">
    <location>
        <begin position="1"/>
        <end position="41"/>
    </location>
</feature>
<gene>
    <name evidence="3" type="ORF">FNU79_04565</name>
</gene>
<sequence length="132" mass="13205">MPTYVYRNLITNQTFEVKQSMKDDALTLHPETGEPVKRLVSAPAIAFKGSGFYANDSRSSGKTSTASSAPDSGKAESSNTEGSKSADSASSSESAAASSPKTEAPKAADKSSAASSAKSAATASSSSGGSGQ</sequence>
<dbReference type="AlphaFoldDB" id="A0A553V3U8"/>
<comment type="caution">
    <text evidence="3">The sequence shown here is derived from an EMBL/GenBank/DDBJ whole genome shotgun (WGS) entry which is preliminary data.</text>
</comment>
<feature type="compositionally biased region" description="Low complexity" evidence="1">
    <location>
        <begin position="57"/>
        <end position="69"/>
    </location>
</feature>
<accession>A0A553V3U8</accession>
<evidence type="ECO:0000256" key="1">
    <source>
        <dbReference type="SAM" id="MobiDB-lite"/>
    </source>
</evidence>
<dbReference type="EMBL" id="VKDB01000003">
    <property type="protein sequence ID" value="TSA87170.1"/>
    <property type="molecule type" value="Genomic_DNA"/>
</dbReference>
<proteinExistence type="predicted"/>
<dbReference type="PANTHER" id="PTHR34404:SF2">
    <property type="entry name" value="CONSERVED SERINE RICH PROTEIN"/>
    <property type="match status" value="1"/>
</dbReference>
<dbReference type="SMART" id="SM00834">
    <property type="entry name" value="CxxC_CXXC_SSSS"/>
    <property type="match status" value="1"/>
</dbReference>
<dbReference type="PANTHER" id="PTHR34404">
    <property type="entry name" value="REGULATORY PROTEIN, FMDB FAMILY"/>
    <property type="match status" value="1"/>
</dbReference>